<organism evidence="3">
    <name type="scientific">Arundo donax</name>
    <name type="common">Giant reed</name>
    <name type="synonym">Donax arundinaceus</name>
    <dbReference type="NCBI Taxonomy" id="35708"/>
    <lineage>
        <taxon>Eukaryota</taxon>
        <taxon>Viridiplantae</taxon>
        <taxon>Streptophyta</taxon>
        <taxon>Embryophyta</taxon>
        <taxon>Tracheophyta</taxon>
        <taxon>Spermatophyta</taxon>
        <taxon>Magnoliopsida</taxon>
        <taxon>Liliopsida</taxon>
        <taxon>Poales</taxon>
        <taxon>Poaceae</taxon>
        <taxon>PACMAD clade</taxon>
        <taxon>Arundinoideae</taxon>
        <taxon>Arundineae</taxon>
        <taxon>Arundo</taxon>
    </lineage>
</organism>
<dbReference type="SUPFAM" id="SSF140860">
    <property type="entry name" value="Pseudo ankyrin repeat-like"/>
    <property type="match status" value="1"/>
</dbReference>
<feature type="region of interest" description="Disordered" evidence="2">
    <location>
        <begin position="142"/>
        <end position="170"/>
    </location>
</feature>
<sequence>MAAAPAEMMGKQDRAEVLLRAAIDGNLRLLKKMAWGMDAGQGEAAVVAATADTAGRTALHLAAMEGRMDVLKYVVEDLHLDVNARCSRGRAMSRCATKLSPRPKLEHRHLQKGIAKSREGIEHKIGNLQLEFIVLCTAAPVSLSDSSRPGSHHRRPRGMTEPFRSAFTKL</sequence>
<dbReference type="PROSITE" id="PS50088">
    <property type="entry name" value="ANK_REPEAT"/>
    <property type="match status" value="1"/>
</dbReference>
<dbReference type="Gene3D" id="1.25.40.20">
    <property type="entry name" value="Ankyrin repeat-containing domain"/>
    <property type="match status" value="1"/>
</dbReference>
<evidence type="ECO:0000256" key="2">
    <source>
        <dbReference type="SAM" id="MobiDB-lite"/>
    </source>
</evidence>
<dbReference type="InterPro" id="IPR036770">
    <property type="entry name" value="Ankyrin_rpt-contain_sf"/>
</dbReference>
<dbReference type="PROSITE" id="PS50297">
    <property type="entry name" value="ANK_REP_REGION"/>
    <property type="match status" value="1"/>
</dbReference>
<reference evidence="3" key="1">
    <citation type="submission" date="2014-09" db="EMBL/GenBank/DDBJ databases">
        <authorList>
            <person name="Magalhaes I.L.F."/>
            <person name="Oliveira U."/>
            <person name="Santos F.R."/>
            <person name="Vidigal T.H.D.A."/>
            <person name="Brescovit A.D."/>
            <person name="Santos A.J."/>
        </authorList>
    </citation>
    <scope>NUCLEOTIDE SEQUENCE</scope>
    <source>
        <tissue evidence="3">Shoot tissue taken approximately 20 cm above the soil surface</tissue>
    </source>
</reference>
<dbReference type="PANTHER" id="PTHR46224">
    <property type="entry name" value="ANKYRIN REPEAT FAMILY PROTEIN"/>
    <property type="match status" value="1"/>
</dbReference>
<dbReference type="AlphaFoldDB" id="A0A0A9DFX4"/>
<dbReference type="SMART" id="SM00248">
    <property type="entry name" value="ANK"/>
    <property type="match status" value="1"/>
</dbReference>
<accession>A0A0A9DFX4</accession>
<feature type="repeat" description="ANK" evidence="1">
    <location>
        <begin position="54"/>
        <end position="76"/>
    </location>
</feature>
<evidence type="ECO:0000256" key="1">
    <source>
        <dbReference type="PROSITE-ProRule" id="PRU00023"/>
    </source>
</evidence>
<evidence type="ECO:0000313" key="3">
    <source>
        <dbReference type="EMBL" id="JAD82632.1"/>
    </source>
</evidence>
<proteinExistence type="predicted"/>
<protein>
    <submittedName>
        <fullName evidence="3">Uncharacterized protein</fullName>
    </submittedName>
</protein>
<dbReference type="PANTHER" id="PTHR46224:SF5">
    <property type="entry name" value="OS09G0124800 PROTEIN"/>
    <property type="match status" value="1"/>
</dbReference>
<reference evidence="3" key="2">
    <citation type="journal article" date="2015" name="Data Brief">
        <title>Shoot transcriptome of the giant reed, Arundo donax.</title>
        <authorList>
            <person name="Barrero R.A."/>
            <person name="Guerrero F.D."/>
            <person name="Moolhuijzen P."/>
            <person name="Goolsby J.A."/>
            <person name="Tidwell J."/>
            <person name="Bellgard S.E."/>
            <person name="Bellgard M.I."/>
        </authorList>
    </citation>
    <scope>NUCLEOTIDE SEQUENCE</scope>
    <source>
        <tissue evidence="3">Shoot tissue taken approximately 20 cm above the soil surface</tissue>
    </source>
</reference>
<keyword evidence="1" id="KW-0040">ANK repeat</keyword>
<dbReference type="Pfam" id="PF00023">
    <property type="entry name" value="Ank"/>
    <property type="match status" value="1"/>
</dbReference>
<dbReference type="InterPro" id="IPR002110">
    <property type="entry name" value="Ankyrin_rpt"/>
</dbReference>
<name>A0A0A9DFX4_ARUDO</name>
<dbReference type="EMBL" id="GBRH01215263">
    <property type="protein sequence ID" value="JAD82632.1"/>
    <property type="molecule type" value="Transcribed_RNA"/>
</dbReference>
<dbReference type="InterPro" id="IPR051616">
    <property type="entry name" value="Cul2-RING_E3_ligase_SR"/>
</dbReference>